<dbReference type="AlphaFoldDB" id="A0A1H7BX87"/>
<accession>A0A1H7BX87</accession>
<evidence type="ECO:0000313" key="3">
    <source>
        <dbReference type="Proteomes" id="UP000199223"/>
    </source>
</evidence>
<organism evidence="2 3">
    <name type="scientific">Deinococcus reticulitermitis</name>
    <dbReference type="NCBI Taxonomy" id="856736"/>
    <lineage>
        <taxon>Bacteria</taxon>
        <taxon>Thermotogati</taxon>
        <taxon>Deinococcota</taxon>
        <taxon>Deinococci</taxon>
        <taxon>Deinococcales</taxon>
        <taxon>Deinococcaceae</taxon>
        <taxon>Deinococcus</taxon>
    </lineage>
</organism>
<keyword evidence="3" id="KW-1185">Reference proteome</keyword>
<dbReference type="Proteomes" id="UP000199223">
    <property type="component" value="Unassembled WGS sequence"/>
</dbReference>
<feature type="region of interest" description="Disordered" evidence="1">
    <location>
        <begin position="46"/>
        <end position="72"/>
    </location>
</feature>
<protein>
    <submittedName>
        <fullName evidence="2">Uncharacterized protein</fullName>
    </submittedName>
</protein>
<proteinExistence type="predicted"/>
<sequence>MLGFTLARDQGNCGIGRGVPGAHLGFCHSDETGSSDQRMILVTPDMDGGEARRKDGGVVTEAAPRPLSRYAT</sequence>
<reference evidence="3" key="1">
    <citation type="submission" date="2016-10" db="EMBL/GenBank/DDBJ databases">
        <authorList>
            <person name="Varghese N."/>
            <person name="Submissions S."/>
        </authorList>
    </citation>
    <scope>NUCLEOTIDE SEQUENCE [LARGE SCALE GENOMIC DNA]</scope>
    <source>
        <strain evidence="3">CGMCC 1.10218</strain>
    </source>
</reference>
<evidence type="ECO:0000313" key="2">
    <source>
        <dbReference type="EMBL" id="SEJ82008.1"/>
    </source>
</evidence>
<evidence type="ECO:0000256" key="1">
    <source>
        <dbReference type="SAM" id="MobiDB-lite"/>
    </source>
</evidence>
<name>A0A1H7BX87_9DEIO</name>
<dbReference type="EMBL" id="FNZA01000020">
    <property type="protein sequence ID" value="SEJ82008.1"/>
    <property type="molecule type" value="Genomic_DNA"/>
</dbReference>
<gene>
    <name evidence="2" type="ORF">SAMN04488058_12053</name>
</gene>